<dbReference type="GO" id="GO:0030026">
    <property type="term" value="P:intracellular manganese ion homeostasis"/>
    <property type="evidence" value="ECO:0007669"/>
    <property type="project" value="InterPro"/>
</dbReference>
<name>A0A835PQC5_VANPL</name>
<evidence type="ECO:0000256" key="8">
    <source>
        <dbReference type="ARBA" id="ARBA00044464"/>
    </source>
</evidence>
<evidence type="ECO:0000256" key="4">
    <source>
        <dbReference type="ARBA" id="ARBA00022554"/>
    </source>
</evidence>
<dbReference type="EMBL" id="JADCNL010000012">
    <property type="protein sequence ID" value="KAG0458286.1"/>
    <property type="molecule type" value="Genomic_DNA"/>
</dbReference>
<dbReference type="GO" id="GO:0005384">
    <property type="term" value="F:manganese ion transmembrane transporter activity"/>
    <property type="evidence" value="ECO:0007669"/>
    <property type="project" value="InterPro"/>
</dbReference>
<keyword evidence="4 9" id="KW-0926">Vacuole</keyword>
<comment type="function">
    <text evidence="9">Vacuolar Fe(2+) uptake transporter.</text>
</comment>
<comment type="domain">
    <text evidence="9">The cytoplasmic metal binding domain (MBD) is located between transmembrane 2 (TM2) and transmembrane 3 (TM3).</text>
</comment>
<evidence type="ECO:0000256" key="2">
    <source>
        <dbReference type="ARBA" id="ARBA00007049"/>
    </source>
</evidence>
<reference evidence="10 11" key="1">
    <citation type="journal article" date="2020" name="Nat. Food">
        <title>A phased Vanilla planifolia genome enables genetic improvement of flavour and production.</title>
        <authorList>
            <person name="Hasing T."/>
            <person name="Tang H."/>
            <person name="Brym M."/>
            <person name="Khazi F."/>
            <person name="Huang T."/>
            <person name="Chambers A.H."/>
        </authorList>
    </citation>
    <scope>NUCLEOTIDE SEQUENCE [LARGE SCALE GENOMIC DNA]</scope>
    <source>
        <tissue evidence="10">Leaf</tissue>
    </source>
</reference>
<evidence type="ECO:0000313" key="11">
    <source>
        <dbReference type="Proteomes" id="UP000636800"/>
    </source>
</evidence>
<comment type="caution">
    <text evidence="10">The sequence shown here is derived from an EMBL/GenBank/DDBJ whole genome shotgun (WGS) entry which is preliminary data.</text>
</comment>
<organism evidence="10 11">
    <name type="scientific">Vanilla planifolia</name>
    <name type="common">Vanilla</name>
    <dbReference type="NCBI Taxonomy" id="51239"/>
    <lineage>
        <taxon>Eukaryota</taxon>
        <taxon>Viridiplantae</taxon>
        <taxon>Streptophyta</taxon>
        <taxon>Embryophyta</taxon>
        <taxon>Tracheophyta</taxon>
        <taxon>Spermatophyta</taxon>
        <taxon>Magnoliopsida</taxon>
        <taxon>Liliopsida</taxon>
        <taxon>Asparagales</taxon>
        <taxon>Orchidaceae</taxon>
        <taxon>Vanilloideae</taxon>
        <taxon>Vanilleae</taxon>
        <taxon>Vanilla</taxon>
    </lineage>
</organism>
<dbReference type="GO" id="GO:0140315">
    <property type="term" value="F:iron ion sequestering activity"/>
    <property type="evidence" value="ECO:0007669"/>
    <property type="project" value="UniProtKB-UniRule"/>
</dbReference>
<keyword evidence="6 9" id="KW-1133">Transmembrane helix</keyword>
<comment type="similarity">
    <text evidence="2 9">Belongs to the CCC1 family.</text>
</comment>
<feature type="transmembrane region" description="Helical" evidence="9">
    <location>
        <begin position="194"/>
        <end position="212"/>
    </location>
</feature>
<feature type="transmembrane region" description="Helical" evidence="9">
    <location>
        <begin position="167"/>
        <end position="188"/>
    </location>
</feature>
<dbReference type="PANTHER" id="PTHR31851">
    <property type="entry name" value="FE(2+)/MN(2+) TRANSPORTER PCL1"/>
    <property type="match status" value="1"/>
</dbReference>
<evidence type="ECO:0000256" key="5">
    <source>
        <dbReference type="ARBA" id="ARBA00022692"/>
    </source>
</evidence>
<evidence type="ECO:0000313" key="10">
    <source>
        <dbReference type="EMBL" id="KAG0458286.1"/>
    </source>
</evidence>
<keyword evidence="5 9" id="KW-0812">Transmembrane</keyword>
<keyword evidence="9" id="KW-0406">Ion transport</keyword>
<accession>A0A835PQC5</accession>
<keyword evidence="7 9" id="KW-0472">Membrane</keyword>
<feature type="transmembrane region" description="Helical" evidence="9">
    <location>
        <begin position="224"/>
        <end position="246"/>
    </location>
</feature>
<keyword evidence="3" id="KW-0408">Iron</keyword>
<dbReference type="AlphaFoldDB" id="A0A835PQC5"/>
<keyword evidence="9" id="KW-0813">Transport</keyword>
<comment type="subunit">
    <text evidence="9">Homodimer.</text>
</comment>
<evidence type="ECO:0000256" key="6">
    <source>
        <dbReference type="ARBA" id="ARBA00022989"/>
    </source>
</evidence>
<keyword evidence="11" id="KW-1185">Reference proteome</keyword>
<evidence type="ECO:0000256" key="1">
    <source>
        <dbReference type="ARBA" id="ARBA00004128"/>
    </source>
</evidence>
<sequence length="249" mass="26198">MASEEGGCMGVAESSKKLLTHHKENHFTAGEIVRDIIIGVSDGLTVPFALAAGLSGADAPSSLILTAGLSEIAAGAISMGLGGYLAAKSEADHYVREYNREKDEIVTVPETEAAEVGEILAGYGLQPDEYGPVVLALRNNPQAWLDFMMKFELGMEKPEGKRAVESALTISLSYVFGGIVPLLPYMLIPASWKAMLTSIGVTLVALFFFGYVKGCFTGNRPLSSAFQTTLIGALASGAAYGIAMVARAL</sequence>
<evidence type="ECO:0000256" key="9">
    <source>
        <dbReference type="RuleBase" id="RU369115"/>
    </source>
</evidence>
<comment type="catalytic activity">
    <reaction evidence="8">
        <text>Fe(2+)(in) = Fe(2+)(out)</text>
        <dbReference type="Rhea" id="RHEA:28486"/>
        <dbReference type="ChEBI" id="CHEBI:29033"/>
    </reaction>
    <physiologicalReaction direction="left-to-right" evidence="8">
        <dbReference type="Rhea" id="RHEA:28487"/>
    </physiologicalReaction>
</comment>
<dbReference type="Proteomes" id="UP000636800">
    <property type="component" value="Chromosome 12"/>
</dbReference>
<comment type="caution">
    <text evidence="9">Lacks conserved residue(s) required for the propagation of feature annotation.</text>
</comment>
<evidence type="ECO:0000256" key="7">
    <source>
        <dbReference type="ARBA" id="ARBA00023136"/>
    </source>
</evidence>
<dbReference type="InterPro" id="IPR008217">
    <property type="entry name" value="Ccc1_fam"/>
</dbReference>
<dbReference type="GO" id="GO:0005381">
    <property type="term" value="F:iron ion transmembrane transporter activity"/>
    <property type="evidence" value="ECO:0007669"/>
    <property type="project" value="UniProtKB-UniRule"/>
</dbReference>
<keyword evidence="9" id="KW-0479">Metal-binding</keyword>
<gene>
    <name evidence="10" type="ORF">HPP92_023443</name>
</gene>
<evidence type="ECO:0000256" key="3">
    <source>
        <dbReference type="ARBA" id="ARBA00022496"/>
    </source>
</evidence>
<comment type="subcellular location">
    <subcellularLocation>
        <location evidence="1 9">Vacuole membrane</location>
        <topology evidence="1 9">Multi-pass membrane protein</topology>
    </subcellularLocation>
</comment>
<dbReference type="Pfam" id="PF01988">
    <property type="entry name" value="VIT1"/>
    <property type="match status" value="1"/>
</dbReference>
<proteinExistence type="inferred from homology"/>
<keyword evidence="3" id="KW-0410">Iron transport</keyword>
<dbReference type="GO" id="GO:0005774">
    <property type="term" value="C:vacuolar membrane"/>
    <property type="evidence" value="ECO:0007669"/>
    <property type="project" value="UniProtKB-SubCell"/>
</dbReference>
<dbReference type="CDD" id="cd02435">
    <property type="entry name" value="CCC1"/>
    <property type="match status" value="1"/>
</dbReference>
<dbReference type="GO" id="GO:0046872">
    <property type="term" value="F:metal ion binding"/>
    <property type="evidence" value="ECO:0007669"/>
    <property type="project" value="UniProtKB-UniRule"/>
</dbReference>
<protein>
    <recommendedName>
        <fullName evidence="9">Vacuolar iron transporter</fullName>
        <shortName evidence="9">VIT</shortName>
    </recommendedName>
</protein>